<feature type="chain" id="PRO_5020446016" evidence="1">
    <location>
        <begin position="33"/>
        <end position="561"/>
    </location>
</feature>
<organism evidence="5 6">
    <name type="scientific">Pseudoxanthomonas winnipegensis</name>
    <dbReference type="NCBI Taxonomy" id="2480810"/>
    <lineage>
        <taxon>Bacteria</taxon>
        <taxon>Pseudomonadati</taxon>
        <taxon>Pseudomonadota</taxon>
        <taxon>Gammaproteobacteria</taxon>
        <taxon>Lysobacterales</taxon>
        <taxon>Lysobacteraceae</taxon>
        <taxon>Pseudoxanthomonas</taxon>
    </lineage>
</organism>
<sequence length="561" mass="55911">MRKHFIHGWAARGLGLALAAGAALAPMQQAQAAAYATGGTGKYRNEILWLTWGGGVNGTDGVALANGAQTTATLQVANGQQIQVTCTLSNLNGALSSYRSGDYSGDGLEDMYNIDGTGGANNLVAGLATAMTSTASFDIDCSATRNGASYPIPGLVIADAESLESTLDGNGVPSEYIRGTAAGNWNILEMFAGNGNPYTATKTTNGGSQTMEFGPGGQGGGTSPVALSYLTFTTPTATPSMSFAMRGGGITAMSIGLLVPRADYGDAPSSYGTAAHLFYDWVHGDDSGVSASGTNINDRLFSPGGLSPLTTDHVGTVGPDGEPGTSSSDNAYGIAGANEENGWPTSPAINAGSGSTVLTRSIACSGTGTVAGWIDFDGNGTFDSDERAAGTCSGANGTASLSWTVPNDIQAGTTWVRLRYAQNASEVASPAGTATSGEVEDAQITIAQASANLVVTKTNTPAAGASDQANDTVVKGSSQTYTIVVTNNGPQAANGAIVRDPASSGLTCTSASCTGTTNGAACPTQASGSTLLGALQSSGGAAIPTLPNAGTVTLTVTCTVD</sequence>
<dbReference type="InterPro" id="IPR001434">
    <property type="entry name" value="OmcB-like_DUF11"/>
</dbReference>
<gene>
    <name evidence="5" type="ORF">EA661_03505</name>
</gene>
<feature type="domain" description="GEVED" evidence="4">
    <location>
        <begin position="370"/>
        <end position="441"/>
    </location>
</feature>
<proteinExistence type="predicted"/>
<dbReference type="Pfam" id="PF18651">
    <property type="entry name" value="CshA_NR2"/>
    <property type="match status" value="1"/>
</dbReference>
<evidence type="ECO:0000313" key="6">
    <source>
        <dbReference type="Proteomes" id="UP000291286"/>
    </source>
</evidence>
<keyword evidence="1" id="KW-0732">Signal</keyword>
<evidence type="ECO:0000256" key="1">
    <source>
        <dbReference type="SAM" id="SignalP"/>
    </source>
</evidence>
<feature type="domain" description="Surface adhesin CshA non-repetitive" evidence="3">
    <location>
        <begin position="45"/>
        <end position="257"/>
    </location>
</feature>
<feature type="signal peptide" evidence="1">
    <location>
        <begin position="1"/>
        <end position="32"/>
    </location>
</feature>
<evidence type="ECO:0000313" key="5">
    <source>
        <dbReference type="EMBL" id="TAA33336.1"/>
    </source>
</evidence>
<name>A0A4Q8LR94_9GAMM</name>
<comment type="caution">
    <text evidence="5">The sequence shown here is derived from an EMBL/GenBank/DDBJ whole genome shotgun (WGS) entry which is preliminary data.</text>
</comment>
<accession>A0A4Q8LR94</accession>
<feature type="domain" description="DUF11" evidence="2">
    <location>
        <begin position="469"/>
        <end position="560"/>
    </location>
</feature>
<dbReference type="AlphaFoldDB" id="A0A4Q8LR94"/>
<evidence type="ECO:0000259" key="4">
    <source>
        <dbReference type="Pfam" id="PF20009"/>
    </source>
</evidence>
<dbReference type="EMBL" id="SHMB01000001">
    <property type="protein sequence ID" value="TAA33336.1"/>
    <property type="molecule type" value="Genomic_DNA"/>
</dbReference>
<dbReference type="NCBIfam" id="TIGR01451">
    <property type="entry name" value="B_ant_repeat"/>
    <property type="match status" value="1"/>
</dbReference>
<dbReference type="InterPro" id="IPR040683">
    <property type="entry name" value="CshA_NR2"/>
</dbReference>
<dbReference type="InterPro" id="IPR045474">
    <property type="entry name" value="GEVED"/>
</dbReference>
<evidence type="ECO:0000259" key="3">
    <source>
        <dbReference type="Pfam" id="PF18651"/>
    </source>
</evidence>
<dbReference type="Proteomes" id="UP000291286">
    <property type="component" value="Unassembled WGS sequence"/>
</dbReference>
<dbReference type="Pfam" id="PF01345">
    <property type="entry name" value="DUF11"/>
    <property type="match status" value="1"/>
</dbReference>
<reference evidence="5 6" key="1">
    <citation type="submission" date="2019-02" db="EMBL/GenBank/DDBJ databases">
        <title>WGS of Pseudoxanthomonas species novum from clinical isolates.</title>
        <authorList>
            <person name="Bernier A.-M."/>
            <person name="Bernard K."/>
            <person name="Vachon A."/>
        </authorList>
    </citation>
    <scope>NUCLEOTIDE SEQUENCE [LARGE SCALE GENOMIC DNA]</scope>
    <source>
        <strain evidence="5 6">NML171202</strain>
    </source>
</reference>
<dbReference type="InterPro" id="IPR047589">
    <property type="entry name" value="DUF11_rpt"/>
</dbReference>
<protein>
    <submittedName>
        <fullName evidence="5">DUF11 domain-containing protein</fullName>
    </submittedName>
</protein>
<dbReference type="RefSeq" id="WP_130515750.1">
    <property type="nucleotide sequence ID" value="NZ_SHMA01000001.1"/>
</dbReference>
<evidence type="ECO:0000259" key="2">
    <source>
        <dbReference type="Pfam" id="PF01345"/>
    </source>
</evidence>
<dbReference type="Pfam" id="PF20009">
    <property type="entry name" value="GEVED"/>
    <property type="match status" value="1"/>
</dbReference>